<evidence type="ECO:0000256" key="2">
    <source>
        <dbReference type="SAM" id="SignalP"/>
    </source>
</evidence>
<organism evidence="3 4">
    <name type="scientific">Ficus carica</name>
    <name type="common">Common fig</name>
    <dbReference type="NCBI Taxonomy" id="3494"/>
    <lineage>
        <taxon>Eukaryota</taxon>
        <taxon>Viridiplantae</taxon>
        <taxon>Streptophyta</taxon>
        <taxon>Embryophyta</taxon>
        <taxon>Tracheophyta</taxon>
        <taxon>Spermatophyta</taxon>
        <taxon>Magnoliopsida</taxon>
        <taxon>eudicotyledons</taxon>
        <taxon>Gunneridae</taxon>
        <taxon>Pentapetalae</taxon>
        <taxon>rosids</taxon>
        <taxon>fabids</taxon>
        <taxon>Rosales</taxon>
        <taxon>Moraceae</taxon>
        <taxon>Ficeae</taxon>
        <taxon>Ficus</taxon>
    </lineage>
</organism>
<keyword evidence="2" id="KW-0732">Signal</keyword>
<feature type="region of interest" description="Disordered" evidence="1">
    <location>
        <begin position="37"/>
        <end position="113"/>
    </location>
</feature>
<accession>A0AA88J5H7</accession>
<comment type="caution">
    <text evidence="3">The sequence shown here is derived from an EMBL/GenBank/DDBJ whole genome shotgun (WGS) entry which is preliminary data.</text>
</comment>
<proteinExistence type="predicted"/>
<feature type="signal peptide" evidence="2">
    <location>
        <begin position="1"/>
        <end position="20"/>
    </location>
</feature>
<evidence type="ECO:0000256" key="1">
    <source>
        <dbReference type="SAM" id="MobiDB-lite"/>
    </source>
</evidence>
<feature type="compositionally biased region" description="Pro residues" evidence="1">
    <location>
        <begin position="95"/>
        <end position="113"/>
    </location>
</feature>
<dbReference type="AlphaFoldDB" id="A0AA88J5H7"/>
<feature type="chain" id="PRO_5041642522" evidence="2">
    <location>
        <begin position="21"/>
        <end position="113"/>
    </location>
</feature>
<sequence length="113" mass="12480">MLRFRLCPYIVFLFVLMTNDDNLNSCHCNCFTSPDSDDHHALATAPASSPLALEPRLPTTSPQNPSPPPHHPSPRRPRQYDQTSPRDPSSSSPSPQNPPPPPHHPSPHPLSIL</sequence>
<gene>
    <name evidence="3" type="ORF">TIFTF001_031438</name>
</gene>
<evidence type="ECO:0000313" key="3">
    <source>
        <dbReference type="EMBL" id="GMN62362.1"/>
    </source>
</evidence>
<dbReference type="EMBL" id="BTGU01000128">
    <property type="protein sequence ID" value="GMN62362.1"/>
    <property type="molecule type" value="Genomic_DNA"/>
</dbReference>
<protein>
    <submittedName>
        <fullName evidence="3">Uncharacterized protein</fullName>
    </submittedName>
</protein>
<reference evidence="3" key="1">
    <citation type="submission" date="2023-07" db="EMBL/GenBank/DDBJ databases">
        <title>draft genome sequence of fig (Ficus carica).</title>
        <authorList>
            <person name="Takahashi T."/>
            <person name="Nishimura K."/>
        </authorList>
    </citation>
    <scope>NUCLEOTIDE SEQUENCE</scope>
</reference>
<feature type="compositionally biased region" description="Low complexity" evidence="1">
    <location>
        <begin position="85"/>
        <end position="94"/>
    </location>
</feature>
<keyword evidence="4" id="KW-1185">Reference proteome</keyword>
<evidence type="ECO:0000313" key="4">
    <source>
        <dbReference type="Proteomes" id="UP001187192"/>
    </source>
</evidence>
<dbReference type="Proteomes" id="UP001187192">
    <property type="component" value="Unassembled WGS sequence"/>
</dbReference>
<name>A0AA88J5H7_FICCA</name>
<feature type="compositionally biased region" description="Low complexity" evidence="1">
    <location>
        <begin position="42"/>
        <end position="63"/>
    </location>
</feature>